<name>A0ABT9CHS0_9BACL</name>
<dbReference type="InterPro" id="IPR001034">
    <property type="entry name" value="DeoR_HTH"/>
</dbReference>
<evidence type="ECO:0000256" key="1">
    <source>
        <dbReference type="ARBA" id="ARBA00023015"/>
    </source>
</evidence>
<dbReference type="InterPro" id="IPR057727">
    <property type="entry name" value="WCX_dom"/>
</dbReference>
<organism evidence="4 5">
    <name type="scientific">Paenibacillus lacisoli</name>
    <dbReference type="NCBI Taxonomy" id="3064525"/>
    <lineage>
        <taxon>Bacteria</taxon>
        <taxon>Bacillati</taxon>
        <taxon>Bacillota</taxon>
        <taxon>Bacilli</taxon>
        <taxon>Bacillales</taxon>
        <taxon>Paenibacillaceae</taxon>
        <taxon>Paenibacillus</taxon>
    </lineage>
</organism>
<keyword evidence="1" id="KW-0805">Transcription regulation</keyword>
<keyword evidence="2" id="KW-0804">Transcription</keyword>
<feature type="domain" description="HTH deoR-type" evidence="3">
    <location>
        <begin position="22"/>
        <end position="77"/>
    </location>
</feature>
<sequence length="330" mass="38539">MATIWQQSGKITRNLEGGDQMKVDRLVSMIMILLDKKRIGAQELADMFEVSPRTIYRDIDTINMAGIPVRSTSGVGGGFEIMQKYKIDRKVFSTADLSAILMGLSSLSNMIRGDELVNALAKVKSFIPADRAKDIEIKANQIYIDLSPWMGNRNIQTYLEMLKTAIQEHKLLSFAYADRYGNKTSRTAEPYQLVLKSSHWYWQGYCHKRNDFRLFKLSRTSNLQIQEEFFTPRDYQKPKLDFTEILATMQTKIKIRIHKSIIDRVLDYCTYEDFSSDGDEHCFVRFPFIENEYYYNILFSFGDKCECLEPLHIRTEMKRRIHDIATIYEN</sequence>
<dbReference type="RefSeq" id="WP_305026038.1">
    <property type="nucleotide sequence ID" value="NZ_JAUQTB010000023.1"/>
</dbReference>
<dbReference type="InterPro" id="IPR051534">
    <property type="entry name" value="CBASS_pafABC_assoc_protein"/>
</dbReference>
<dbReference type="SUPFAM" id="SSF46785">
    <property type="entry name" value="Winged helix' DNA-binding domain"/>
    <property type="match status" value="1"/>
</dbReference>
<protein>
    <submittedName>
        <fullName evidence="4">YafY family protein</fullName>
    </submittedName>
</protein>
<dbReference type="Proteomes" id="UP001240171">
    <property type="component" value="Unassembled WGS sequence"/>
</dbReference>
<dbReference type="InterPro" id="IPR036390">
    <property type="entry name" value="WH_DNA-bd_sf"/>
</dbReference>
<dbReference type="Gene3D" id="1.10.10.10">
    <property type="entry name" value="Winged helix-like DNA-binding domain superfamily/Winged helix DNA-binding domain"/>
    <property type="match status" value="1"/>
</dbReference>
<dbReference type="PIRSF" id="PIRSF016838">
    <property type="entry name" value="PafC"/>
    <property type="match status" value="1"/>
</dbReference>
<evidence type="ECO:0000256" key="2">
    <source>
        <dbReference type="ARBA" id="ARBA00023163"/>
    </source>
</evidence>
<dbReference type="InterPro" id="IPR026881">
    <property type="entry name" value="WYL_dom"/>
</dbReference>
<dbReference type="Pfam" id="PF13280">
    <property type="entry name" value="WYL"/>
    <property type="match status" value="1"/>
</dbReference>
<dbReference type="PANTHER" id="PTHR34580">
    <property type="match status" value="1"/>
</dbReference>
<dbReference type="Pfam" id="PF08279">
    <property type="entry name" value="HTH_11"/>
    <property type="match status" value="1"/>
</dbReference>
<comment type="caution">
    <text evidence="4">The sequence shown here is derived from an EMBL/GenBank/DDBJ whole genome shotgun (WGS) entry which is preliminary data.</text>
</comment>
<keyword evidence="5" id="KW-1185">Reference proteome</keyword>
<dbReference type="InterPro" id="IPR036388">
    <property type="entry name" value="WH-like_DNA-bd_sf"/>
</dbReference>
<evidence type="ECO:0000259" key="3">
    <source>
        <dbReference type="PROSITE" id="PS51000"/>
    </source>
</evidence>
<dbReference type="PANTHER" id="PTHR34580:SF1">
    <property type="entry name" value="PROTEIN PAFC"/>
    <property type="match status" value="1"/>
</dbReference>
<dbReference type="InterPro" id="IPR013196">
    <property type="entry name" value="HTH_11"/>
</dbReference>
<proteinExistence type="predicted"/>
<accession>A0ABT9CHS0</accession>
<gene>
    <name evidence="4" type="ORF">Q5741_20755</name>
</gene>
<dbReference type="PROSITE" id="PS52050">
    <property type="entry name" value="WYL"/>
    <property type="match status" value="1"/>
</dbReference>
<dbReference type="PROSITE" id="PS51000">
    <property type="entry name" value="HTH_DEOR_2"/>
    <property type="match status" value="1"/>
</dbReference>
<evidence type="ECO:0000313" key="4">
    <source>
        <dbReference type="EMBL" id="MDO7908819.1"/>
    </source>
</evidence>
<dbReference type="Pfam" id="PF25583">
    <property type="entry name" value="WCX"/>
    <property type="match status" value="1"/>
</dbReference>
<reference evidence="4 5" key="1">
    <citation type="submission" date="2023-07" db="EMBL/GenBank/DDBJ databases">
        <title>Paenibacillus sp. JX-17 nov. isolated from soil.</title>
        <authorList>
            <person name="Wan Y."/>
            <person name="Liu B."/>
        </authorList>
    </citation>
    <scope>NUCLEOTIDE SEQUENCE [LARGE SCALE GENOMIC DNA]</scope>
    <source>
        <strain evidence="4 5">JX-17</strain>
    </source>
</reference>
<dbReference type="InterPro" id="IPR028349">
    <property type="entry name" value="PafC-like"/>
</dbReference>
<dbReference type="EMBL" id="JAUQTB010000023">
    <property type="protein sequence ID" value="MDO7908819.1"/>
    <property type="molecule type" value="Genomic_DNA"/>
</dbReference>
<evidence type="ECO:0000313" key="5">
    <source>
        <dbReference type="Proteomes" id="UP001240171"/>
    </source>
</evidence>